<feature type="domain" description="NfeD-like C-terminal" evidence="6">
    <location>
        <begin position="352"/>
        <end position="407"/>
    </location>
</feature>
<dbReference type="GO" id="GO:0016020">
    <property type="term" value="C:membrane"/>
    <property type="evidence" value="ECO:0007669"/>
    <property type="project" value="UniProtKB-SubCell"/>
</dbReference>
<dbReference type="InterPro" id="IPR029045">
    <property type="entry name" value="ClpP/crotonase-like_dom_sf"/>
</dbReference>
<dbReference type="PANTHER" id="PTHR33507">
    <property type="entry name" value="INNER MEMBRANE PROTEIN YBBJ"/>
    <property type="match status" value="1"/>
</dbReference>
<comment type="subcellular location">
    <subcellularLocation>
        <location evidence="1">Membrane</location>
        <topology evidence="1">Multi-pass membrane protein</topology>
    </subcellularLocation>
</comment>
<dbReference type="Pfam" id="PF25145">
    <property type="entry name" value="NfeD1b_N"/>
    <property type="match status" value="1"/>
</dbReference>
<keyword evidence="3 5" id="KW-1133">Transmembrane helix</keyword>
<dbReference type="InterPro" id="IPR052165">
    <property type="entry name" value="Membrane_assoc_protease"/>
</dbReference>
<feature type="domain" description="NfeD1b N-terminal" evidence="8">
    <location>
        <begin position="21"/>
        <end position="178"/>
    </location>
</feature>
<dbReference type="InterPro" id="IPR012340">
    <property type="entry name" value="NA-bd_OB-fold"/>
</dbReference>
<dbReference type="SUPFAM" id="SSF141322">
    <property type="entry name" value="NfeD domain-like"/>
    <property type="match status" value="1"/>
</dbReference>
<dbReference type="Pfam" id="PF01957">
    <property type="entry name" value="NfeD"/>
    <property type="match status" value="1"/>
</dbReference>
<dbReference type="EMBL" id="DTMQ01000008">
    <property type="protein sequence ID" value="HGE98562.1"/>
    <property type="molecule type" value="Genomic_DNA"/>
</dbReference>
<gene>
    <name evidence="9" type="ORF">ENX07_00605</name>
</gene>
<evidence type="ECO:0000256" key="3">
    <source>
        <dbReference type="ARBA" id="ARBA00022989"/>
    </source>
</evidence>
<evidence type="ECO:0000256" key="1">
    <source>
        <dbReference type="ARBA" id="ARBA00004141"/>
    </source>
</evidence>
<evidence type="ECO:0000313" key="9">
    <source>
        <dbReference type="EMBL" id="HGE98562.1"/>
    </source>
</evidence>
<evidence type="ECO:0000256" key="5">
    <source>
        <dbReference type="SAM" id="Phobius"/>
    </source>
</evidence>
<keyword evidence="2 5" id="KW-0812">Transmembrane</keyword>
<feature type="transmembrane region" description="Helical" evidence="5">
    <location>
        <begin position="321"/>
        <end position="340"/>
    </location>
</feature>
<keyword evidence="4 5" id="KW-0472">Membrane</keyword>
<dbReference type="Gene3D" id="2.40.50.140">
    <property type="entry name" value="Nucleic acid-binding proteins"/>
    <property type="match status" value="1"/>
</dbReference>
<dbReference type="InterPro" id="IPR056739">
    <property type="entry name" value="NfeD_membrane"/>
</dbReference>
<feature type="transmembrane region" description="Helical" evidence="5">
    <location>
        <begin position="290"/>
        <end position="309"/>
    </location>
</feature>
<feature type="domain" description="NfeD integral membrane" evidence="7">
    <location>
        <begin position="221"/>
        <end position="336"/>
    </location>
</feature>
<sequence>MKMKSSILLLLPLLIFARDEVYTLSLSGPIGPAARDYIRRGVREAHQAQASLILLKLDTPGGLDLAMREICQEILNSNIPFLTFVYPPGARAVSAGTFILMASHLAAMAQGTSCGACHPVTIGGKEISEEMKMKMENDASAYLLSLARARNRDTIFAREAVKKSATLDAEGAFQRRVIDFLANSEEELLKKVKERGIKIGRIRNLPMSPREKLLHHLTEPNLAYILLTLGMYGIILELQSPGTILPGIFGTLSLTLALYSFQILPVNYVGLILIFLSFLLFFLELKITSYGLLTVGGIILFFLGSTLLFPRIDFPLSPKTVLIAGIATVIFFLLILLLGIRAQGRRVQTGPEGMINLIGEVVEDFSETGQVFVRGEYWKAISLSGSLKKGEKVRVVSISDMVLKVERIEKTQNGRDMA</sequence>
<comment type="caution">
    <text evidence="9">The sequence shown here is derived from an EMBL/GenBank/DDBJ whole genome shotgun (WGS) entry which is preliminary data.</text>
</comment>
<feature type="transmembrane region" description="Helical" evidence="5">
    <location>
        <begin position="266"/>
        <end position="283"/>
    </location>
</feature>
<evidence type="ECO:0000259" key="7">
    <source>
        <dbReference type="Pfam" id="PF24961"/>
    </source>
</evidence>
<evidence type="ECO:0000259" key="8">
    <source>
        <dbReference type="Pfam" id="PF25145"/>
    </source>
</evidence>
<accession>A0A7C3UVH7</accession>
<evidence type="ECO:0000259" key="6">
    <source>
        <dbReference type="Pfam" id="PF01957"/>
    </source>
</evidence>
<dbReference type="Gene3D" id="3.90.226.10">
    <property type="entry name" value="2-enoyl-CoA Hydratase, Chain A, domain 1"/>
    <property type="match status" value="1"/>
</dbReference>
<dbReference type="InterPro" id="IPR056738">
    <property type="entry name" value="NfeD1b_N"/>
</dbReference>
<dbReference type="AlphaFoldDB" id="A0A7C3UVH7"/>
<dbReference type="CDD" id="cd07020">
    <property type="entry name" value="Clp_protease_NfeD_1"/>
    <property type="match status" value="1"/>
</dbReference>
<reference evidence="9" key="1">
    <citation type="journal article" date="2020" name="mSystems">
        <title>Genome- and Community-Level Interaction Insights into Carbon Utilization and Element Cycling Functions of Hydrothermarchaeota in Hydrothermal Sediment.</title>
        <authorList>
            <person name="Zhou Z."/>
            <person name="Liu Y."/>
            <person name="Xu W."/>
            <person name="Pan J."/>
            <person name="Luo Z.H."/>
            <person name="Li M."/>
        </authorList>
    </citation>
    <scope>NUCLEOTIDE SEQUENCE [LARGE SCALE GENOMIC DNA]</scope>
    <source>
        <strain evidence="9">SpSt-906</strain>
    </source>
</reference>
<protein>
    <submittedName>
        <fullName evidence="9">Nodulation protein NfeD</fullName>
    </submittedName>
</protein>
<organism evidence="9">
    <name type="scientific">candidate division WOR-3 bacterium</name>
    <dbReference type="NCBI Taxonomy" id="2052148"/>
    <lineage>
        <taxon>Bacteria</taxon>
        <taxon>Bacteria division WOR-3</taxon>
    </lineage>
</organism>
<dbReference type="SUPFAM" id="SSF52096">
    <property type="entry name" value="ClpP/crotonase"/>
    <property type="match status" value="1"/>
</dbReference>
<dbReference type="PANTHER" id="PTHR33507:SF4">
    <property type="entry name" value="NODULATION COMPETITIVENESS PROTEIN NFED"/>
    <property type="match status" value="1"/>
</dbReference>
<proteinExistence type="predicted"/>
<name>A0A7C3UVH7_UNCW3</name>
<evidence type="ECO:0000256" key="4">
    <source>
        <dbReference type="ARBA" id="ARBA00023136"/>
    </source>
</evidence>
<evidence type="ECO:0000256" key="2">
    <source>
        <dbReference type="ARBA" id="ARBA00022692"/>
    </source>
</evidence>
<dbReference type="Pfam" id="PF24961">
    <property type="entry name" value="NfeD_membrane"/>
    <property type="match status" value="1"/>
</dbReference>
<dbReference type="InterPro" id="IPR002810">
    <property type="entry name" value="NfeD-like_C"/>
</dbReference>